<comment type="caution">
    <text evidence="1">The sequence shown here is derived from an EMBL/GenBank/DDBJ whole genome shotgun (WGS) entry which is preliminary data.</text>
</comment>
<evidence type="ECO:0000313" key="2">
    <source>
        <dbReference type="Proteomes" id="UP001153076"/>
    </source>
</evidence>
<evidence type="ECO:0000313" key="1">
    <source>
        <dbReference type="EMBL" id="KAJ8436501.1"/>
    </source>
</evidence>
<gene>
    <name evidence="1" type="ORF">Cgig2_003199</name>
</gene>
<protein>
    <submittedName>
        <fullName evidence="1">Uncharacterized protein</fullName>
    </submittedName>
</protein>
<accession>A0A9Q1QCK6</accession>
<dbReference type="OrthoDB" id="1001388at2759"/>
<dbReference type="InterPro" id="IPR040256">
    <property type="entry name" value="At4g02000-like"/>
</dbReference>
<sequence>MLKYARLLVEMSLEGPFLEYIDFINNNDILVRHEVTYEWLPIKCTHCRMLGHDVTMCSKKELTRKEWRRVQQDNVTQPQPDQESFIPIARSAVAKQTEVCLSIAPSNQTNAFSILMNKEVINIEEHEPEKGGDPNQRKSLWHNMESIASQMTELWCVLGDFNSVLSPADRIGGNEIRDQELLTMHSELQCTGDAKYRSTFFMDKQHYLEQN</sequence>
<dbReference type="PANTHER" id="PTHR31286">
    <property type="entry name" value="GLYCINE-RICH CELL WALL STRUCTURAL PROTEIN 1.8-LIKE"/>
    <property type="match status" value="1"/>
</dbReference>
<organism evidence="1 2">
    <name type="scientific">Carnegiea gigantea</name>
    <dbReference type="NCBI Taxonomy" id="171969"/>
    <lineage>
        <taxon>Eukaryota</taxon>
        <taxon>Viridiplantae</taxon>
        <taxon>Streptophyta</taxon>
        <taxon>Embryophyta</taxon>
        <taxon>Tracheophyta</taxon>
        <taxon>Spermatophyta</taxon>
        <taxon>Magnoliopsida</taxon>
        <taxon>eudicotyledons</taxon>
        <taxon>Gunneridae</taxon>
        <taxon>Pentapetalae</taxon>
        <taxon>Caryophyllales</taxon>
        <taxon>Cactineae</taxon>
        <taxon>Cactaceae</taxon>
        <taxon>Cactoideae</taxon>
        <taxon>Echinocereeae</taxon>
        <taxon>Carnegiea</taxon>
    </lineage>
</organism>
<dbReference type="EMBL" id="JAKOGI010000340">
    <property type="protein sequence ID" value="KAJ8436501.1"/>
    <property type="molecule type" value="Genomic_DNA"/>
</dbReference>
<reference evidence="1" key="1">
    <citation type="submission" date="2022-04" db="EMBL/GenBank/DDBJ databases">
        <title>Carnegiea gigantea Genome sequencing and assembly v2.</title>
        <authorList>
            <person name="Copetti D."/>
            <person name="Sanderson M.J."/>
            <person name="Burquez A."/>
            <person name="Wojciechowski M.F."/>
        </authorList>
    </citation>
    <scope>NUCLEOTIDE SEQUENCE</scope>
    <source>
        <strain evidence="1">SGP5-SGP5p</strain>
        <tissue evidence="1">Aerial part</tissue>
    </source>
</reference>
<dbReference type="PANTHER" id="PTHR31286:SF180">
    <property type="entry name" value="OS10G0362600 PROTEIN"/>
    <property type="match status" value="1"/>
</dbReference>
<proteinExistence type="predicted"/>
<dbReference type="Proteomes" id="UP001153076">
    <property type="component" value="Unassembled WGS sequence"/>
</dbReference>
<dbReference type="AlphaFoldDB" id="A0A9Q1QCK6"/>
<name>A0A9Q1QCK6_9CARY</name>
<keyword evidence="2" id="KW-1185">Reference proteome</keyword>